<reference evidence="8 9" key="1">
    <citation type="submission" date="2019-12" db="EMBL/GenBank/DDBJ databases">
        <authorList>
            <person name="Huq M.A."/>
        </authorList>
    </citation>
    <scope>NUCLEOTIDE SEQUENCE [LARGE SCALE GENOMIC DNA]</scope>
    <source>
        <strain evidence="8 9">MAH-18</strain>
    </source>
</reference>
<keyword evidence="3" id="KW-0732">Signal</keyword>
<keyword evidence="5" id="KW-0378">Hydrolase</keyword>
<dbReference type="Pfam" id="PF03009">
    <property type="entry name" value="GDPD"/>
    <property type="match status" value="1"/>
</dbReference>
<dbReference type="EC" id="3.1.4.46" evidence="2"/>
<evidence type="ECO:0000256" key="1">
    <source>
        <dbReference type="ARBA" id="ARBA00007277"/>
    </source>
</evidence>
<comment type="caution">
    <text evidence="8">The sequence shown here is derived from an EMBL/GenBank/DDBJ whole genome shotgun (WGS) entry which is preliminary data.</text>
</comment>
<dbReference type="SUPFAM" id="SSF51695">
    <property type="entry name" value="PLC-like phosphodiesterases"/>
    <property type="match status" value="1"/>
</dbReference>
<dbReference type="Proteomes" id="UP000473525">
    <property type="component" value="Unassembled WGS sequence"/>
</dbReference>
<evidence type="ECO:0000256" key="3">
    <source>
        <dbReference type="ARBA" id="ARBA00022729"/>
    </source>
</evidence>
<accession>A0A6L6XQ14</accession>
<keyword evidence="4" id="KW-0319">Glycerol metabolism</keyword>
<dbReference type="GO" id="GO:0006071">
    <property type="term" value="P:glycerol metabolic process"/>
    <property type="evidence" value="ECO:0007669"/>
    <property type="project" value="UniProtKB-KW"/>
</dbReference>
<evidence type="ECO:0000256" key="5">
    <source>
        <dbReference type="ARBA" id="ARBA00022801"/>
    </source>
</evidence>
<evidence type="ECO:0000256" key="4">
    <source>
        <dbReference type="ARBA" id="ARBA00022798"/>
    </source>
</evidence>
<gene>
    <name evidence="8" type="ORF">GON03_06835</name>
</gene>
<dbReference type="PANTHER" id="PTHR43620:SF7">
    <property type="entry name" value="GLYCEROPHOSPHODIESTER PHOSPHODIESTERASE GDPD5-RELATED"/>
    <property type="match status" value="1"/>
</dbReference>
<dbReference type="InterPro" id="IPR030395">
    <property type="entry name" value="GP_PDE_dom"/>
</dbReference>
<evidence type="ECO:0000313" key="9">
    <source>
        <dbReference type="Proteomes" id="UP000473525"/>
    </source>
</evidence>
<dbReference type="GO" id="GO:0008889">
    <property type="term" value="F:glycerophosphodiester phosphodiesterase activity"/>
    <property type="evidence" value="ECO:0007669"/>
    <property type="project" value="UniProtKB-EC"/>
</dbReference>
<dbReference type="GO" id="GO:0042597">
    <property type="term" value="C:periplasmic space"/>
    <property type="evidence" value="ECO:0007669"/>
    <property type="project" value="TreeGrafter"/>
</dbReference>
<evidence type="ECO:0000259" key="7">
    <source>
        <dbReference type="PROSITE" id="PS51704"/>
    </source>
</evidence>
<dbReference type="AlphaFoldDB" id="A0A6L6XQ14"/>
<dbReference type="Gene3D" id="3.20.20.190">
    <property type="entry name" value="Phosphatidylinositol (PI) phosphodiesterase"/>
    <property type="match status" value="1"/>
</dbReference>
<dbReference type="PANTHER" id="PTHR43620">
    <property type="entry name" value="GLYCEROPHOSPHORYL DIESTER PHOSPHODIESTERASE"/>
    <property type="match status" value="1"/>
</dbReference>
<dbReference type="PROSITE" id="PS51704">
    <property type="entry name" value="GP_PDE"/>
    <property type="match status" value="1"/>
</dbReference>
<dbReference type="EMBL" id="WSEK01000004">
    <property type="protein sequence ID" value="MVQ48892.1"/>
    <property type="molecule type" value="Genomic_DNA"/>
</dbReference>
<name>A0A6L6XQ14_9ACTN</name>
<evidence type="ECO:0000313" key="8">
    <source>
        <dbReference type="EMBL" id="MVQ48892.1"/>
    </source>
</evidence>
<dbReference type="GO" id="GO:0006629">
    <property type="term" value="P:lipid metabolic process"/>
    <property type="evidence" value="ECO:0007669"/>
    <property type="project" value="InterPro"/>
</dbReference>
<proteinExistence type="inferred from homology"/>
<dbReference type="RefSeq" id="WP_157341295.1">
    <property type="nucleotide sequence ID" value="NZ_WSEK01000004.1"/>
</dbReference>
<protein>
    <recommendedName>
        <fullName evidence="2">glycerophosphodiester phosphodiesterase</fullName>
        <ecNumber evidence="2">3.1.4.46</ecNumber>
    </recommendedName>
</protein>
<comment type="catalytic activity">
    <reaction evidence="6">
        <text>a sn-glycero-3-phosphodiester + H2O = an alcohol + sn-glycerol 3-phosphate + H(+)</text>
        <dbReference type="Rhea" id="RHEA:12969"/>
        <dbReference type="ChEBI" id="CHEBI:15377"/>
        <dbReference type="ChEBI" id="CHEBI:15378"/>
        <dbReference type="ChEBI" id="CHEBI:30879"/>
        <dbReference type="ChEBI" id="CHEBI:57597"/>
        <dbReference type="ChEBI" id="CHEBI:83408"/>
        <dbReference type="EC" id="3.1.4.46"/>
    </reaction>
</comment>
<evidence type="ECO:0000256" key="2">
    <source>
        <dbReference type="ARBA" id="ARBA00012247"/>
    </source>
</evidence>
<dbReference type="InterPro" id="IPR017946">
    <property type="entry name" value="PLC-like_Pdiesterase_TIM-brl"/>
</dbReference>
<feature type="domain" description="GP-PDE" evidence="7">
    <location>
        <begin position="5"/>
        <end position="287"/>
    </location>
</feature>
<keyword evidence="9" id="KW-1185">Reference proteome</keyword>
<evidence type="ECO:0000256" key="6">
    <source>
        <dbReference type="ARBA" id="ARBA00047512"/>
    </source>
</evidence>
<sequence length="300" mass="32693">MTRQPIVIAHRGASGYRPEHTLAAYRLGIALGADYVEPDLVSTKDGVLVARHEADLTHTTDVAEHPEWVDRLTTKELDGVPVTGWFVEDFTVAELKTLRVVERLRELRPQNCRYDGLYEVPTFDEVLGLVAAESERLGRPIGVYPETKHPAYFAALGLGLEEPLVDALSRHGYVGPDAPVFVQSFEPESLQRVRSRTALPLVQLVSATGRVDLVTSTGLRRVATWADAVGVDKALVRGSSVVDDAHAAGLLVHVWTLRGGVEEALTYLDAGVDGLFTDYPDTTIAARQAHTSGMRIHAAT</sequence>
<organism evidence="8 9">
    <name type="scientific">Nocardioides agri</name>
    <dbReference type="NCBI Taxonomy" id="2682843"/>
    <lineage>
        <taxon>Bacteria</taxon>
        <taxon>Bacillati</taxon>
        <taxon>Actinomycetota</taxon>
        <taxon>Actinomycetes</taxon>
        <taxon>Propionibacteriales</taxon>
        <taxon>Nocardioidaceae</taxon>
        <taxon>Nocardioides</taxon>
    </lineage>
</organism>
<comment type="similarity">
    <text evidence="1">Belongs to the glycerophosphoryl diester phosphodiesterase family.</text>
</comment>